<dbReference type="InterPro" id="IPR006176">
    <property type="entry name" value="3-OHacyl-CoA_DH_NAD-bd"/>
</dbReference>
<keyword evidence="7" id="KW-0520">NAD</keyword>
<accession>A0A317FEQ5</accession>
<evidence type="ECO:0000256" key="12">
    <source>
        <dbReference type="ARBA" id="ARBA00023268"/>
    </source>
</evidence>
<organism evidence="16 17">
    <name type="scientific">Falsiroseomonas bella</name>
    <dbReference type="NCBI Taxonomy" id="2184016"/>
    <lineage>
        <taxon>Bacteria</taxon>
        <taxon>Pseudomonadati</taxon>
        <taxon>Pseudomonadota</taxon>
        <taxon>Alphaproteobacteria</taxon>
        <taxon>Acetobacterales</taxon>
        <taxon>Roseomonadaceae</taxon>
        <taxon>Falsiroseomonas</taxon>
    </lineage>
</organism>
<comment type="caution">
    <text evidence="16">The sequence shown here is derived from an EMBL/GenBank/DDBJ whole genome shotgun (WGS) entry which is preliminary data.</text>
</comment>
<comment type="subunit">
    <text evidence="3">Monomer.</text>
</comment>
<proteinExistence type="predicted"/>
<dbReference type="FunFam" id="3.40.50.720:FF:000009">
    <property type="entry name" value="Fatty oxidation complex, alpha subunit"/>
    <property type="match status" value="1"/>
</dbReference>
<dbReference type="SUPFAM" id="SSF52096">
    <property type="entry name" value="ClpP/crotonase"/>
    <property type="match status" value="1"/>
</dbReference>
<keyword evidence="11" id="KW-0456">Lyase</keyword>
<dbReference type="AlphaFoldDB" id="A0A317FEQ5"/>
<evidence type="ECO:0000256" key="7">
    <source>
        <dbReference type="ARBA" id="ARBA00023027"/>
    </source>
</evidence>
<keyword evidence="8" id="KW-0443">Lipid metabolism</keyword>
<keyword evidence="6" id="KW-0560">Oxidoreductase</keyword>
<evidence type="ECO:0000259" key="15">
    <source>
        <dbReference type="Pfam" id="PF02737"/>
    </source>
</evidence>
<evidence type="ECO:0000256" key="13">
    <source>
        <dbReference type="ARBA" id="ARBA00049556"/>
    </source>
</evidence>
<feature type="domain" description="3-hydroxyacyl-CoA dehydrogenase C-terminal" evidence="14">
    <location>
        <begin position="474"/>
        <end position="560"/>
    </location>
</feature>
<sequence length="688" mass="71908">MTGPVRFEIAEGIAIATIANPPVNALSAALRGALAEAVTRATADPAIRGLVIVAEGRTWIAGADISEFGKPPVAPTLADLIALLDGCPKPVVAAIHAAALGGGLEVAMACTARLIGPAAKLGLPEVKLGLLPGSGGTQRAPRLMGAAPALKLMVQGDPLDAKAAVAAGLADALVEGNLRAAACAHAAKLAGEPLPRPVSQRDEGLGSRDAFEAEAAALAKRAATEPQVAAMIACVRAAFEKPFAEALAEERQAFLDLLQDPRSKALRHVFFAEREAAKIANLPEGTKPRKVERAAVLGAGTMGAGIAMCFANAGIPVRVIETDEAAMKRGLDRIRATYEASVKRGSLTPERRAARMALVEGAVGLDAAGDADIVIEAVFEEMGLKKQVFSTLDKVAKPGAVLASNTSYLDIDEMAAATSRPGDVLGMHFFSPANVMRLLEVVRAKHTAPDALATAAEIGRKLGKVPVVVGVCFGFVGNRMLARRTQQVERLLLEGALPDQVDKALTDFGFRMGPCAMGDLAGLDIGWRIRKATGKRAPVADALVEAGRLGQKTGKGYYLYPEGARAGVPDPDVAALIANVAAQEGVARRAIGQEEILDRLLLPMVNEGARILEEGIAARPGDIDVVWLHGYNWPAWRGGPMHWADARGLKEVFARLTELARQSGDDSLAPAPLLARLVAEDRGFASLR</sequence>
<evidence type="ECO:0000256" key="11">
    <source>
        <dbReference type="ARBA" id="ARBA00023239"/>
    </source>
</evidence>
<dbReference type="PANTHER" id="PTHR23309:SF49">
    <property type="entry name" value="PEROXISOMAL BIFUNCTIONAL ENZYME"/>
    <property type="match status" value="1"/>
</dbReference>
<evidence type="ECO:0000256" key="8">
    <source>
        <dbReference type="ARBA" id="ARBA00023098"/>
    </source>
</evidence>
<dbReference type="Proteomes" id="UP000245765">
    <property type="component" value="Unassembled WGS sequence"/>
</dbReference>
<evidence type="ECO:0000256" key="2">
    <source>
        <dbReference type="ARBA" id="ARBA00005005"/>
    </source>
</evidence>
<evidence type="ECO:0000256" key="1">
    <source>
        <dbReference type="ARBA" id="ARBA00004275"/>
    </source>
</evidence>
<dbReference type="Gene3D" id="3.40.50.720">
    <property type="entry name" value="NAD(P)-binding Rossmann-like Domain"/>
    <property type="match status" value="1"/>
</dbReference>
<keyword evidence="5" id="KW-0442">Lipid degradation</keyword>
<dbReference type="GO" id="GO:0016853">
    <property type="term" value="F:isomerase activity"/>
    <property type="evidence" value="ECO:0007669"/>
    <property type="project" value="UniProtKB-KW"/>
</dbReference>
<evidence type="ECO:0000256" key="4">
    <source>
        <dbReference type="ARBA" id="ARBA00022832"/>
    </source>
</evidence>
<dbReference type="UniPathway" id="UPA00659"/>
<dbReference type="SUPFAM" id="SSF51735">
    <property type="entry name" value="NAD(P)-binding Rossmann-fold domains"/>
    <property type="match status" value="1"/>
</dbReference>
<protein>
    <submittedName>
        <fullName evidence="16">3-hydroxyacyl-CoA dehydrogenase</fullName>
    </submittedName>
</protein>
<dbReference type="InterPro" id="IPR001753">
    <property type="entry name" value="Enoyl-CoA_hydra/iso"/>
</dbReference>
<keyword evidence="17" id="KW-1185">Reference proteome</keyword>
<dbReference type="FunFam" id="1.10.1040.50:FF:000006">
    <property type="entry name" value="Peroxisomal bifunctional enzyme"/>
    <property type="match status" value="1"/>
</dbReference>
<dbReference type="OrthoDB" id="9771883at2"/>
<dbReference type="Pfam" id="PF00378">
    <property type="entry name" value="ECH_1"/>
    <property type="match status" value="1"/>
</dbReference>
<dbReference type="SUPFAM" id="SSF48179">
    <property type="entry name" value="6-phosphogluconate dehydrogenase C-terminal domain-like"/>
    <property type="match status" value="2"/>
</dbReference>
<dbReference type="InterPro" id="IPR006108">
    <property type="entry name" value="3HC_DH_C"/>
</dbReference>
<dbReference type="EMBL" id="QGNA01000003">
    <property type="protein sequence ID" value="PWS36487.1"/>
    <property type="molecule type" value="Genomic_DNA"/>
</dbReference>
<dbReference type="RefSeq" id="WP_109871280.1">
    <property type="nucleotide sequence ID" value="NZ_QGNA01000003.1"/>
</dbReference>
<keyword evidence="12" id="KW-0511">Multifunctional enzyme</keyword>
<dbReference type="Pfam" id="PF02737">
    <property type="entry name" value="3HCDH_N"/>
    <property type="match status" value="1"/>
</dbReference>
<reference evidence="17" key="1">
    <citation type="submission" date="2018-05" db="EMBL/GenBank/DDBJ databases">
        <authorList>
            <person name="Du Z."/>
            <person name="Wang X."/>
        </authorList>
    </citation>
    <scope>NUCLEOTIDE SEQUENCE [LARGE SCALE GENOMIC DNA]</scope>
    <source>
        <strain evidence="17">CQN31</strain>
    </source>
</reference>
<comment type="pathway">
    <text evidence="2">Lipid metabolism; fatty acid beta-oxidation.</text>
</comment>
<dbReference type="Gene3D" id="3.90.226.10">
    <property type="entry name" value="2-enoyl-CoA Hydratase, Chain A, domain 1"/>
    <property type="match status" value="1"/>
</dbReference>
<gene>
    <name evidence="16" type="ORF">DFH01_15160</name>
</gene>
<dbReference type="Pfam" id="PF00725">
    <property type="entry name" value="3HCDH"/>
    <property type="match status" value="2"/>
</dbReference>
<dbReference type="InterPro" id="IPR029045">
    <property type="entry name" value="ClpP/crotonase-like_dom_sf"/>
</dbReference>
<evidence type="ECO:0000256" key="10">
    <source>
        <dbReference type="ARBA" id="ARBA00023235"/>
    </source>
</evidence>
<dbReference type="InterPro" id="IPR036291">
    <property type="entry name" value="NAD(P)-bd_dom_sf"/>
</dbReference>
<comment type="catalytic activity">
    <reaction evidence="13">
        <text>a (3S)-3-hydroxyacyl-CoA + NAD(+) = a 3-oxoacyl-CoA + NADH + H(+)</text>
        <dbReference type="Rhea" id="RHEA:22432"/>
        <dbReference type="ChEBI" id="CHEBI:15378"/>
        <dbReference type="ChEBI" id="CHEBI:57318"/>
        <dbReference type="ChEBI" id="CHEBI:57540"/>
        <dbReference type="ChEBI" id="CHEBI:57945"/>
        <dbReference type="ChEBI" id="CHEBI:90726"/>
        <dbReference type="EC" id="1.1.1.35"/>
    </reaction>
</comment>
<evidence type="ECO:0000256" key="5">
    <source>
        <dbReference type="ARBA" id="ARBA00022963"/>
    </source>
</evidence>
<keyword evidence="10" id="KW-0413">Isomerase</keyword>
<dbReference type="GO" id="GO:0004300">
    <property type="term" value="F:enoyl-CoA hydratase activity"/>
    <property type="evidence" value="ECO:0007669"/>
    <property type="project" value="UniProtKB-ARBA"/>
</dbReference>
<keyword evidence="9" id="KW-0576">Peroxisome</keyword>
<dbReference type="Gene3D" id="1.10.1040.50">
    <property type="match status" value="1"/>
</dbReference>
<evidence type="ECO:0000259" key="14">
    <source>
        <dbReference type="Pfam" id="PF00725"/>
    </source>
</evidence>
<comment type="subcellular location">
    <subcellularLocation>
        <location evidence="1">Peroxisome</location>
    </subcellularLocation>
</comment>
<dbReference type="InterPro" id="IPR008927">
    <property type="entry name" value="6-PGluconate_DH-like_C_sf"/>
</dbReference>
<evidence type="ECO:0000256" key="3">
    <source>
        <dbReference type="ARBA" id="ARBA00011245"/>
    </source>
</evidence>
<name>A0A317FEQ5_9PROT</name>
<evidence type="ECO:0000313" key="16">
    <source>
        <dbReference type="EMBL" id="PWS36487.1"/>
    </source>
</evidence>
<dbReference type="CDD" id="cd06558">
    <property type="entry name" value="crotonase-like"/>
    <property type="match status" value="1"/>
</dbReference>
<feature type="domain" description="3-hydroxyacyl-CoA dehydrogenase NAD binding" evidence="15">
    <location>
        <begin position="294"/>
        <end position="470"/>
    </location>
</feature>
<dbReference type="GO" id="GO:0003857">
    <property type="term" value="F:(3S)-3-hydroxyacyl-CoA dehydrogenase (NAD+) activity"/>
    <property type="evidence" value="ECO:0007669"/>
    <property type="project" value="UniProtKB-EC"/>
</dbReference>
<dbReference type="GO" id="GO:0006635">
    <property type="term" value="P:fatty acid beta-oxidation"/>
    <property type="evidence" value="ECO:0007669"/>
    <property type="project" value="UniProtKB-UniPathway"/>
</dbReference>
<evidence type="ECO:0000256" key="9">
    <source>
        <dbReference type="ARBA" id="ARBA00023140"/>
    </source>
</evidence>
<dbReference type="PANTHER" id="PTHR23309">
    <property type="entry name" value="3-HYDROXYACYL-COA DEHYROGENASE"/>
    <property type="match status" value="1"/>
</dbReference>
<feature type="domain" description="3-hydroxyacyl-CoA dehydrogenase C-terminal" evidence="14">
    <location>
        <begin position="596"/>
        <end position="682"/>
    </location>
</feature>
<dbReference type="GO" id="GO:0070403">
    <property type="term" value="F:NAD+ binding"/>
    <property type="evidence" value="ECO:0007669"/>
    <property type="project" value="InterPro"/>
</dbReference>
<evidence type="ECO:0000256" key="6">
    <source>
        <dbReference type="ARBA" id="ARBA00023002"/>
    </source>
</evidence>
<evidence type="ECO:0000313" key="17">
    <source>
        <dbReference type="Proteomes" id="UP000245765"/>
    </source>
</evidence>
<keyword evidence="4" id="KW-0276">Fatty acid metabolism</keyword>